<evidence type="ECO:0000313" key="9">
    <source>
        <dbReference type="Proteomes" id="UP000566819"/>
    </source>
</evidence>
<feature type="transmembrane region" description="Helical" evidence="7">
    <location>
        <begin position="227"/>
        <end position="251"/>
    </location>
</feature>
<keyword evidence="6 7" id="KW-0472">Membrane</keyword>
<dbReference type="OrthoDB" id="2119662at2759"/>
<proteinExistence type="predicted"/>
<evidence type="ECO:0000256" key="1">
    <source>
        <dbReference type="ARBA" id="ARBA00004651"/>
    </source>
</evidence>
<comment type="caution">
    <text evidence="8">The sequence shown here is derived from an EMBL/GenBank/DDBJ whole genome shotgun (WGS) entry which is preliminary data.</text>
</comment>
<evidence type="ECO:0000256" key="4">
    <source>
        <dbReference type="ARBA" id="ARBA00022692"/>
    </source>
</evidence>
<keyword evidence="9" id="KW-1185">Reference proteome</keyword>
<feature type="transmembrane region" description="Helical" evidence="7">
    <location>
        <begin position="195"/>
        <end position="215"/>
    </location>
</feature>
<dbReference type="PANTHER" id="PTHR43549:SF2">
    <property type="entry name" value="MULTIDRUG RESISTANCE PROTEIN NORM-RELATED"/>
    <property type="match status" value="1"/>
</dbReference>
<keyword evidence="3" id="KW-1003">Cell membrane</keyword>
<comment type="subcellular location">
    <subcellularLocation>
        <location evidence="1">Cell membrane</location>
        <topology evidence="1">Multi-pass membrane protein</topology>
    </subcellularLocation>
</comment>
<keyword evidence="5 7" id="KW-1133">Transmembrane helix</keyword>
<evidence type="ECO:0000256" key="7">
    <source>
        <dbReference type="SAM" id="Phobius"/>
    </source>
</evidence>
<evidence type="ECO:0000313" key="8">
    <source>
        <dbReference type="EMBL" id="KAF4628384.1"/>
    </source>
</evidence>
<keyword evidence="4 7" id="KW-0812">Transmembrane</keyword>
<evidence type="ECO:0000256" key="5">
    <source>
        <dbReference type="ARBA" id="ARBA00022989"/>
    </source>
</evidence>
<feature type="transmembrane region" description="Helical" evidence="7">
    <location>
        <begin position="166"/>
        <end position="183"/>
    </location>
</feature>
<sequence length="426" mass="47120">MLSSKDVDAGQTDVTLSQDVNRESIESESDMMRPVKCWGWWRLFDRQTYWGSLAFNFLAFLLPALYSTLSKLWVANIDSNLVVTTDVYTYISVVAQVLNDGLPRTAWLIIGDNVTRTIPSRIGLSYTLVLFQIVMGFIMTVVFVGAAGSFADSFVPSDVRQASLNYVRISAPVALSTAIQVAVSSCTRALDLPDVPLLISSIGFVVNIVLDLLFISNFHVGSFSPTILTQAGIRLACDMVSALAGLIYFIYITRKILGSLATDSPKESIAPQKKAFLILARPAIYTFAESVIRNSIYLWLVSKIISLGHDYATAWGVFNTIRWGLIMVPVQALEASTLTFVGHHWSRWRAEVGVTVRRPTATWADVKKITRPAIISSVIALAIEVPVCIFLSLWGMQEFAFYISNSQDVAVITRKMWQIGATYSTP</sequence>
<gene>
    <name evidence="8" type="ORF">G7Y89_g9768</name>
</gene>
<name>A0A8H4RE12_9HELO</name>
<dbReference type="AlphaFoldDB" id="A0A8H4RE12"/>
<dbReference type="GO" id="GO:0005886">
    <property type="term" value="C:plasma membrane"/>
    <property type="evidence" value="ECO:0007669"/>
    <property type="project" value="UniProtKB-SubCell"/>
</dbReference>
<evidence type="ECO:0000256" key="3">
    <source>
        <dbReference type="ARBA" id="ARBA00022475"/>
    </source>
</evidence>
<feature type="transmembrane region" description="Helical" evidence="7">
    <location>
        <begin position="126"/>
        <end position="146"/>
    </location>
</feature>
<feature type="transmembrane region" description="Helical" evidence="7">
    <location>
        <begin position="49"/>
        <end position="69"/>
    </location>
</feature>
<accession>A0A8H4RE12</accession>
<keyword evidence="2" id="KW-0813">Transport</keyword>
<dbReference type="Proteomes" id="UP000566819">
    <property type="component" value="Unassembled WGS sequence"/>
</dbReference>
<protein>
    <submittedName>
        <fullName evidence="8">Uncharacterized protein</fullName>
    </submittedName>
</protein>
<evidence type="ECO:0000256" key="2">
    <source>
        <dbReference type="ARBA" id="ARBA00022448"/>
    </source>
</evidence>
<reference evidence="8 9" key="1">
    <citation type="submission" date="2020-03" db="EMBL/GenBank/DDBJ databases">
        <title>Draft Genome Sequence of Cudoniella acicularis.</title>
        <authorList>
            <person name="Buettner E."/>
            <person name="Kellner H."/>
        </authorList>
    </citation>
    <scope>NUCLEOTIDE SEQUENCE [LARGE SCALE GENOMIC DNA]</scope>
    <source>
        <strain evidence="8 9">DSM 108380</strain>
    </source>
</reference>
<dbReference type="InterPro" id="IPR052031">
    <property type="entry name" value="Membrane_Transporter-Flippase"/>
</dbReference>
<feature type="transmembrane region" description="Helical" evidence="7">
    <location>
        <begin position="373"/>
        <end position="394"/>
    </location>
</feature>
<evidence type="ECO:0000256" key="6">
    <source>
        <dbReference type="ARBA" id="ARBA00023136"/>
    </source>
</evidence>
<dbReference type="EMBL" id="JAAMPI010000820">
    <property type="protein sequence ID" value="KAF4628384.1"/>
    <property type="molecule type" value="Genomic_DNA"/>
</dbReference>
<organism evidence="8 9">
    <name type="scientific">Cudoniella acicularis</name>
    <dbReference type="NCBI Taxonomy" id="354080"/>
    <lineage>
        <taxon>Eukaryota</taxon>
        <taxon>Fungi</taxon>
        <taxon>Dikarya</taxon>
        <taxon>Ascomycota</taxon>
        <taxon>Pezizomycotina</taxon>
        <taxon>Leotiomycetes</taxon>
        <taxon>Helotiales</taxon>
        <taxon>Tricladiaceae</taxon>
        <taxon>Cudoniella</taxon>
    </lineage>
</organism>
<dbReference type="PANTHER" id="PTHR43549">
    <property type="entry name" value="MULTIDRUG RESISTANCE PROTEIN YPNP-RELATED"/>
    <property type="match status" value="1"/>
</dbReference>